<evidence type="ECO:0000313" key="6">
    <source>
        <dbReference type="EMBL" id="KAK0752119.1"/>
    </source>
</evidence>
<dbReference type="GO" id="GO:0032259">
    <property type="term" value="P:methylation"/>
    <property type="evidence" value="ECO:0007669"/>
    <property type="project" value="UniProtKB-KW"/>
</dbReference>
<keyword evidence="5" id="KW-0949">S-adenosyl-L-methionine</keyword>
<evidence type="ECO:0000256" key="3">
    <source>
        <dbReference type="ARBA" id="ARBA00022603"/>
    </source>
</evidence>
<keyword evidence="4" id="KW-0808">Transferase</keyword>
<comment type="similarity">
    <text evidence="1">Belongs to the carnosine N-methyltransferase family.</text>
</comment>
<dbReference type="SMART" id="SM01296">
    <property type="entry name" value="N2227"/>
    <property type="match status" value="1"/>
</dbReference>
<dbReference type="Pfam" id="PF07942">
    <property type="entry name" value="CARME"/>
    <property type="match status" value="1"/>
</dbReference>
<dbReference type="InterPro" id="IPR029063">
    <property type="entry name" value="SAM-dependent_MTases_sf"/>
</dbReference>
<proteinExistence type="inferred from homology"/>
<comment type="caution">
    <text evidence="6">The sequence shown here is derived from an EMBL/GenBank/DDBJ whole genome shotgun (WGS) entry which is preliminary data.</text>
</comment>
<evidence type="ECO:0000256" key="4">
    <source>
        <dbReference type="ARBA" id="ARBA00022679"/>
    </source>
</evidence>
<dbReference type="PANTHER" id="PTHR12303">
    <property type="entry name" value="CARNOSINE N-METHYLTRANSFERASE"/>
    <property type="match status" value="1"/>
</dbReference>
<dbReference type="Gene3D" id="3.40.50.150">
    <property type="entry name" value="Vaccinia Virus protein VP39"/>
    <property type="match status" value="1"/>
</dbReference>
<dbReference type="EC" id="2.1.1.22" evidence="2"/>
<reference evidence="6" key="1">
    <citation type="submission" date="2023-06" db="EMBL/GenBank/DDBJ databases">
        <title>Genome-scale phylogeny and comparative genomics of the fungal order Sordariales.</title>
        <authorList>
            <consortium name="Lawrence Berkeley National Laboratory"/>
            <person name="Hensen N."/>
            <person name="Bonometti L."/>
            <person name="Westerberg I."/>
            <person name="Brannstrom I.O."/>
            <person name="Guillou S."/>
            <person name="Cros-Aarteil S."/>
            <person name="Calhoun S."/>
            <person name="Haridas S."/>
            <person name="Kuo A."/>
            <person name="Mondo S."/>
            <person name="Pangilinan J."/>
            <person name="Riley R."/>
            <person name="LaButti K."/>
            <person name="Andreopoulos B."/>
            <person name="Lipzen A."/>
            <person name="Chen C."/>
            <person name="Yanf M."/>
            <person name="Daum C."/>
            <person name="Ng V."/>
            <person name="Clum A."/>
            <person name="Steindorff A."/>
            <person name="Ohm R."/>
            <person name="Martin F."/>
            <person name="Silar P."/>
            <person name="Natvig D."/>
            <person name="Lalanne C."/>
            <person name="Gautier V."/>
            <person name="Ament-velasquez S.L."/>
            <person name="Kruys A."/>
            <person name="Hutchinson M.I."/>
            <person name="Powell A.J."/>
            <person name="Barry K."/>
            <person name="Miller A.N."/>
            <person name="Grigoriev I.V."/>
            <person name="Debuchy R."/>
            <person name="Gladieux P."/>
            <person name="Thoren M.H."/>
            <person name="Johannesson H."/>
        </authorList>
    </citation>
    <scope>NUCLEOTIDE SEQUENCE</scope>
    <source>
        <strain evidence="6">SMH3187-1</strain>
    </source>
</reference>
<organism evidence="6 7">
    <name type="scientific">Schizothecium vesticola</name>
    <dbReference type="NCBI Taxonomy" id="314040"/>
    <lineage>
        <taxon>Eukaryota</taxon>
        <taxon>Fungi</taxon>
        <taxon>Dikarya</taxon>
        <taxon>Ascomycota</taxon>
        <taxon>Pezizomycotina</taxon>
        <taxon>Sordariomycetes</taxon>
        <taxon>Sordariomycetidae</taxon>
        <taxon>Sordariales</taxon>
        <taxon>Schizotheciaceae</taxon>
        <taxon>Schizothecium</taxon>
    </lineage>
</organism>
<dbReference type="EMBL" id="JAUKUD010000002">
    <property type="protein sequence ID" value="KAK0752119.1"/>
    <property type="molecule type" value="Genomic_DNA"/>
</dbReference>
<evidence type="ECO:0000256" key="1">
    <source>
        <dbReference type="ARBA" id="ARBA00010086"/>
    </source>
</evidence>
<dbReference type="Proteomes" id="UP001172155">
    <property type="component" value="Unassembled WGS sequence"/>
</dbReference>
<dbReference type="PANTHER" id="PTHR12303:SF6">
    <property type="entry name" value="CARNOSINE N-METHYLTRANSFERASE"/>
    <property type="match status" value="1"/>
</dbReference>
<gene>
    <name evidence="6" type="ORF">B0T18DRAFT_319952</name>
</gene>
<keyword evidence="7" id="KW-1185">Reference proteome</keyword>
<dbReference type="InterPro" id="IPR012901">
    <property type="entry name" value="CARME"/>
</dbReference>
<dbReference type="GO" id="GO:0030735">
    <property type="term" value="F:carnosine N-methyltransferase activity"/>
    <property type="evidence" value="ECO:0007669"/>
    <property type="project" value="UniProtKB-EC"/>
</dbReference>
<dbReference type="AlphaFoldDB" id="A0AA40F6L3"/>
<protein>
    <recommendedName>
        <fullName evidence="2">carnosine N-methyltransferase</fullName>
        <ecNumber evidence="2">2.1.1.22</ecNumber>
    </recommendedName>
</protein>
<keyword evidence="3" id="KW-0489">Methyltransferase</keyword>
<evidence type="ECO:0000256" key="2">
    <source>
        <dbReference type="ARBA" id="ARBA00012003"/>
    </source>
</evidence>
<sequence length="420" mass="46324">MAAEASQWVVEDESMADPEEAKVIFCALDSFLQYAKGAHFNCTHLRRQSFYALPQAQWKMLAAPPFNYLETLEKVDSAIDSNAELARAIVSKGLPSFLTPEELAATPEPQLPKQWSGCSKHADIDKARSTLRQFFRDWSAAGKSERDACYGPVLRALKAERASRGTGDEQLKVLVPGAGLGRLVFDLCLNGFSAEGNEISYHQLLASSYILNNCERAGKHTLYPWVHTFSNHKTRANQLRGYSVPDIHCATELADVAKHHPVGEMSMVAADFLCLYGDDEHTETFDAVATVFFLDTAPNLIRYLETILHCLKPGGLLINIGPLLWHFENHAPGNHGYDGDVDGDGDTSGIADPGSFELSDDEVMALVSQVGFVIEERQTGIEAPYIHDTESMLKTVYRASSWVARKPMQKGESQSAPSTR</sequence>
<name>A0AA40F6L3_9PEZI</name>
<dbReference type="SUPFAM" id="SSF53335">
    <property type="entry name" value="S-adenosyl-L-methionine-dependent methyltransferases"/>
    <property type="match status" value="1"/>
</dbReference>
<evidence type="ECO:0000313" key="7">
    <source>
        <dbReference type="Proteomes" id="UP001172155"/>
    </source>
</evidence>
<accession>A0AA40F6L3</accession>
<evidence type="ECO:0000256" key="5">
    <source>
        <dbReference type="ARBA" id="ARBA00022691"/>
    </source>
</evidence>